<name>A0A8U0U791_SALNM</name>
<evidence type="ECO:0000256" key="7">
    <source>
        <dbReference type="ARBA" id="ARBA00023170"/>
    </source>
</evidence>
<keyword evidence="4" id="KW-1133">Transmembrane helix</keyword>
<gene>
    <name evidence="14" type="primary">LOC120040604</name>
</gene>
<evidence type="ECO:0000256" key="4">
    <source>
        <dbReference type="ARBA" id="ARBA00022989"/>
    </source>
</evidence>
<evidence type="ECO:0000256" key="3">
    <source>
        <dbReference type="ARBA" id="ARBA00022692"/>
    </source>
</evidence>
<dbReference type="Pfam" id="PF10613">
    <property type="entry name" value="Lig_chan-Glu_bd"/>
    <property type="match status" value="1"/>
</dbReference>
<evidence type="ECO:0000259" key="12">
    <source>
        <dbReference type="SMART" id="SM00918"/>
    </source>
</evidence>
<sequence>MCFRDMMHVTYEERDLSFTVDGYQANPKLSVIVLHPNRTWEKMGRWENGTLSLMFPVWPRYNSWGDEEADENHLSIVTLEEKPFVVVDNVDILTGTCMRNSVPCRKHVKELNSTKDGGSYIKQCCKGFCIDILKKIARNVKFTFDLYLVTNGKHGKKINNVWNGMVGEVIEKKAAMAVGSLTINEERSEVIDFSVPFVETGISVMVARSNGTVSPSAFL</sequence>
<keyword evidence="13" id="KW-1185">Reference proteome</keyword>
<dbReference type="SMART" id="SM00918">
    <property type="entry name" value="Lig_chan-Glu_bd"/>
    <property type="match status" value="1"/>
</dbReference>
<keyword evidence="9" id="KW-1071">Ligand-gated ion channel</keyword>
<evidence type="ECO:0000256" key="1">
    <source>
        <dbReference type="ARBA" id="ARBA00004141"/>
    </source>
</evidence>
<reference evidence="14" key="1">
    <citation type="submission" date="2025-08" db="UniProtKB">
        <authorList>
            <consortium name="RefSeq"/>
        </authorList>
    </citation>
    <scope>IDENTIFICATION</scope>
    <source>
        <tissue evidence="14">White muscle</tissue>
    </source>
</reference>
<keyword evidence="10" id="KW-0407">Ion channel</keyword>
<dbReference type="SMART" id="SM00079">
    <property type="entry name" value="PBPe"/>
    <property type="match status" value="1"/>
</dbReference>
<dbReference type="SUPFAM" id="SSF53850">
    <property type="entry name" value="Periplasmic binding protein-like II"/>
    <property type="match status" value="1"/>
</dbReference>
<evidence type="ECO:0000259" key="11">
    <source>
        <dbReference type="SMART" id="SM00079"/>
    </source>
</evidence>
<evidence type="ECO:0000256" key="6">
    <source>
        <dbReference type="ARBA" id="ARBA00023136"/>
    </source>
</evidence>
<keyword evidence="5" id="KW-0406">Ion transport</keyword>
<organism evidence="13 14">
    <name type="scientific">Salvelinus namaycush</name>
    <name type="common">Lake trout</name>
    <name type="synonym">Salmo namaycush</name>
    <dbReference type="NCBI Taxonomy" id="8040"/>
    <lineage>
        <taxon>Eukaryota</taxon>
        <taxon>Metazoa</taxon>
        <taxon>Chordata</taxon>
        <taxon>Craniata</taxon>
        <taxon>Vertebrata</taxon>
        <taxon>Euteleostomi</taxon>
        <taxon>Actinopterygii</taxon>
        <taxon>Neopterygii</taxon>
        <taxon>Teleostei</taxon>
        <taxon>Protacanthopterygii</taxon>
        <taxon>Salmoniformes</taxon>
        <taxon>Salmonidae</taxon>
        <taxon>Salmoninae</taxon>
        <taxon>Salvelinus</taxon>
    </lineage>
</organism>
<evidence type="ECO:0000256" key="8">
    <source>
        <dbReference type="ARBA" id="ARBA00023180"/>
    </source>
</evidence>
<evidence type="ECO:0000256" key="10">
    <source>
        <dbReference type="ARBA" id="ARBA00023303"/>
    </source>
</evidence>
<evidence type="ECO:0000313" key="14">
    <source>
        <dbReference type="RefSeq" id="XP_038841619.1"/>
    </source>
</evidence>
<dbReference type="GO" id="GO:0015276">
    <property type="term" value="F:ligand-gated monoatomic ion channel activity"/>
    <property type="evidence" value="ECO:0007669"/>
    <property type="project" value="InterPro"/>
</dbReference>
<dbReference type="InterPro" id="IPR001320">
    <property type="entry name" value="Iontro_rcpt_C"/>
</dbReference>
<dbReference type="Proteomes" id="UP000808372">
    <property type="component" value="Unplaced"/>
</dbReference>
<dbReference type="KEGG" id="snh:120040604"/>
<keyword evidence="6" id="KW-0472">Membrane</keyword>
<evidence type="ECO:0000256" key="2">
    <source>
        <dbReference type="ARBA" id="ARBA00022448"/>
    </source>
</evidence>
<evidence type="ECO:0000256" key="9">
    <source>
        <dbReference type="ARBA" id="ARBA00023286"/>
    </source>
</evidence>
<dbReference type="Gene3D" id="3.40.50.2300">
    <property type="match status" value="2"/>
</dbReference>
<dbReference type="InterPro" id="IPR019594">
    <property type="entry name" value="Glu/Gly-bd"/>
</dbReference>
<accession>A0A8U0U791</accession>
<keyword evidence="3" id="KW-0812">Transmembrane</keyword>
<keyword evidence="7" id="KW-0675">Receptor</keyword>
<evidence type="ECO:0000313" key="13">
    <source>
        <dbReference type="Proteomes" id="UP000808372"/>
    </source>
</evidence>
<dbReference type="RefSeq" id="XP_038841619.1">
    <property type="nucleotide sequence ID" value="XM_038985691.1"/>
</dbReference>
<dbReference type="GeneID" id="120040604"/>
<dbReference type="FunFam" id="3.40.190.10:FF:000038">
    <property type="entry name" value="Putative glutamate receptor ionotropic NMDA 2B"/>
    <property type="match status" value="1"/>
</dbReference>
<dbReference type="InterPro" id="IPR015683">
    <property type="entry name" value="Ionotropic_Glu_rcpt"/>
</dbReference>
<feature type="domain" description="Ionotropic glutamate receptor L-glutamate and glycine-binding" evidence="12">
    <location>
        <begin position="110"/>
        <end position="171"/>
    </location>
</feature>
<dbReference type="GO" id="GO:0016020">
    <property type="term" value="C:membrane"/>
    <property type="evidence" value="ECO:0007669"/>
    <property type="project" value="UniProtKB-SubCell"/>
</dbReference>
<keyword evidence="8" id="KW-0325">Glycoprotein</keyword>
<protein>
    <submittedName>
        <fullName evidence="14">Glutamate receptor ionotropic, NMDA 2A-like</fullName>
    </submittedName>
</protein>
<keyword evidence="2" id="KW-0813">Transport</keyword>
<dbReference type="Gene3D" id="3.40.190.10">
    <property type="entry name" value="Periplasmic binding protein-like II"/>
    <property type="match status" value="1"/>
</dbReference>
<comment type="subcellular location">
    <subcellularLocation>
        <location evidence="1">Membrane</location>
        <topology evidence="1">Multi-pass membrane protein</topology>
    </subcellularLocation>
</comment>
<dbReference type="AlphaFoldDB" id="A0A8U0U791"/>
<feature type="domain" description="Ionotropic glutamate receptor C-terminal" evidence="11">
    <location>
        <begin position="99"/>
        <end position="217"/>
    </location>
</feature>
<proteinExistence type="predicted"/>
<evidence type="ECO:0000256" key="5">
    <source>
        <dbReference type="ARBA" id="ARBA00023065"/>
    </source>
</evidence>
<dbReference type="PANTHER" id="PTHR18966">
    <property type="entry name" value="IONOTROPIC GLUTAMATE RECEPTOR"/>
    <property type="match status" value="1"/>
</dbReference>
<feature type="non-terminal residue" evidence="14">
    <location>
        <position position="219"/>
    </location>
</feature>